<reference evidence="3" key="1">
    <citation type="journal article" date="2013" name="Science">
        <title>The Amborella genome and the evolution of flowering plants.</title>
        <authorList>
            <consortium name="Amborella Genome Project"/>
        </authorList>
    </citation>
    <scope>NUCLEOTIDE SEQUENCE [LARGE SCALE GENOMIC DNA]</scope>
</reference>
<sequence>MRQASMEPGRESRAGLDPIHPDRMSSRAMIGLLQDGLAQPNGPHMLAHTAGPIATLQKTVMDAYFHPWTAPGRTGPAQWATYASPHSRAPCHLTENGYGCILSKSLVHVYEAPVS</sequence>
<keyword evidence="3" id="KW-1185">Reference proteome</keyword>
<dbReference type="Proteomes" id="UP000017836">
    <property type="component" value="Unassembled WGS sequence"/>
</dbReference>
<evidence type="ECO:0000313" key="2">
    <source>
        <dbReference type="EMBL" id="ERM99717.1"/>
    </source>
</evidence>
<gene>
    <name evidence="2" type="ORF">AMTR_s00099p00094660</name>
</gene>
<dbReference type="AlphaFoldDB" id="W1NVU2"/>
<dbReference type="HOGENOM" id="CLU_2112179_0_0_1"/>
<organism evidence="2 3">
    <name type="scientific">Amborella trichopoda</name>
    <dbReference type="NCBI Taxonomy" id="13333"/>
    <lineage>
        <taxon>Eukaryota</taxon>
        <taxon>Viridiplantae</taxon>
        <taxon>Streptophyta</taxon>
        <taxon>Embryophyta</taxon>
        <taxon>Tracheophyta</taxon>
        <taxon>Spermatophyta</taxon>
        <taxon>Magnoliopsida</taxon>
        <taxon>Amborellales</taxon>
        <taxon>Amborellaceae</taxon>
        <taxon>Amborella</taxon>
    </lineage>
</organism>
<dbReference type="EMBL" id="KI394994">
    <property type="protein sequence ID" value="ERM99717.1"/>
    <property type="molecule type" value="Genomic_DNA"/>
</dbReference>
<feature type="compositionally biased region" description="Basic and acidic residues" evidence="1">
    <location>
        <begin position="8"/>
        <end position="22"/>
    </location>
</feature>
<name>W1NVU2_AMBTC</name>
<evidence type="ECO:0000313" key="3">
    <source>
        <dbReference type="Proteomes" id="UP000017836"/>
    </source>
</evidence>
<accession>W1NVU2</accession>
<protein>
    <submittedName>
        <fullName evidence="2">Uncharacterized protein</fullName>
    </submittedName>
</protein>
<evidence type="ECO:0000256" key="1">
    <source>
        <dbReference type="SAM" id="MobiDB-lite"/>
    </source>
</evidence>
<proteinExistence type="predicted"/>
<feature type="region of interest" description="Disordered" evidence="1">
    <location>
        <begin position="1"/>
        <end position="22"/>
    </location>
</feature>
<dbReference type="Gramene" id="ERM99717">
    <property type="protein sequence ID" value="ERM99717"/>
    <property type="gene ID" value="AMTR_s00099p00094660"/>
</dbReference>